<dbReference type="InterPro" id="IPR001387">
    <property type="entry name" value="Cro/C1-type_HTH"/>
</dbReference>
<reference evidence="2" key="1">
    <citation type="submission" date="2021-02" db="EMBL/GenBank/DDBJ databases">
        <title>Genome-Resolved Metagenomics of a Microbial Community Performing Photosynthetic Biological Nutrient Removal.</title>
        <authorList>
            <person name="Mcdaniel E.A."/>
        </authorList>
    </citation>
    <scope>NUCLEOTIDE SEQUENCE</scope>
    <source>
        <strain evidence="2">UWPOB_OBS1</strain>
    </source>
</reference>
<evidence type="ECO:0000259" key="1">
    <source>
        <dbReference type="PROSITE" id="PS50943"/>
    </source>
</evidence>
<name>A0A8J7PJK9_9BACT</name>
<dbReference type="SMART" id="SM00530">
    <property type="entry name" value="HTH_XRE"/>
    <property type="match status" value="1"/>
</dbReference>
<accession>A0A8J7PJK9</accession>
<feature type="domain" description="HTH cro/C1-type" evidence="1">
    <location>
        <begin position="21"/>
        <end position="76"/>
    </location>
</feature>
<dbReference type="AlphaFoldDB" id="A0A8J7PJK9"/>
<proteinExistence type="predicted"/>
<comment type="caution">
    <text evidence="2">The sequence shown here is derived from an EMBL/GenBank/DDBJ whole genome shotgun (WGS) entry which is preliminary data.</text>
</comment>
<organism evidence="2 3">
    <name type="scientific">Candidatus Obscuribacter phosphatis</name>
    <dbReference type="NCBI Taxonomy" id="1906157"/>
    <lineage>
        <taxon>Bacteria</taxon>
        <taxon>Bacillati</taxon>
        <taxon>Candidatus Melainabacteria</taxon>
        <taxon>Candidatus Obscuribacterales</taxon>
        <taxon>Candidatus Obscuribacteraceae</taxon>
        <taxon>Candidatus Obscuribacter</taxon>
    </lineage>
</organism>
<dbReference type="CDD" id="cd00093">
    <property type="entry name" value="HTH_XRE"/>
    <property type="match status" value="1"/>
</dbReference>
<protein>
    <submittedName>
        <fullName evidence="2">Helix-turn-helix transcriptional regulator</fullName>
    </submittedName>
</protein>
<dbReference type="GO" id="GO:0003677">
    <property type="term" value="F:DNA binding"/>
    <property type="evidence" value="ECO:0007669"/>
    <property type="project" value="InterPro"/>
</dbReference>
<dbReference type="Pfam" id="PF01381">
    <property type="entry name" value="HTH_3"/>
    <property type="match status" value="1"/>
</dbReference>
<evidence type="ECO:0000313" key="2">
    <source>
        <dbReference type="EMBL" id="MBN8662562.1"/>
    </source>
</evidence>
<dbReference type="Proteomes" id="UP000664277">
    <property type="component" value="Unassembled WGS sequence"/>
</dbReference>
<dbReference type="InterPro" id="IPR010982">
    <property type="entry name" value="Lambda_DNA-bd_dom_sf"/>
</dbReference>
<dbReference type="EMBL" id="JAFLCK010000043">
    <property type="protein sequence ID" value="MBN8662562.1"/>
    <property type="molecule type" value="Genomic_DNA"/>
</dbReference>
<evidence type="ECO:0000313" key="3">
    <source>
        <dbReference type="Proteomes" id="UP000664277"/>
    </source>
</evidence>
<dbReference type="SUPFAM" id="SSF47413">
    <property type="entry name" value="lambda repressor-like DNA-binding domains"/>
    <property type="match status" value="1"/>
</dbReference>
<dbReference type="Gene3D" id="1.10.260.40">
    <property type="entry name" value="lambda repressor-like DNA-binding domains"/>
    <property type="match status" value="1"/>
</dbReference>
<dbReference type="PROSITE" id="PS50943">
    <property type="entry name" value="HTH_CROC1"/>
    <property type="match status" value="1"/>
</dbReference>
<gene>
    <name evidence="2" type="ORF">J0M35_19495</name>
</gene>
<sequence>MEKQNFWKISEPLETTLSRRVSQLRRLRNLTLEEVSERTNFTVARLEDIEAGLETWLSATDRQKLARALTIDPPVLQEVEVKPRLEPSADPKRWQAILDDLTESILLGARELSCPQCGHTLRCRVQEGLDINENPIFFAKAFCQKCPFTLK</sequence>